<dbReference type="Pfam" id="PF03692">
    <property type="entry name" value="CxxCxxCC"/>
    <property type="match status" value="1"/>
</dbReference>
<dbReference type="Proteomes" id="UP000614200">
    <property type="component" value="Unassembled WGS sequence"/>
</dbReference>
<comment type="caution">
    <text evidence="1">The sequence shown here is derived from an EMBL/GenBank/DDBJ whole genome shotgun (WGS) entry which is preliminary data.</text>
</comment>
<evidence type="ECO:0000313" key="1">
    <source>
        <dbReference type="EMBL" id="MBF4693584.1"/>
    </source>
</evidence>
<reference evidence="1 2" key="1">
    <citation type="submission" date="2020-11" db="EMBL/GenBank/DDBJ databases">
        <title>Fusibacter basophilias sp. nov.</title>
        <authorList>
            <person name="Qiu D."/>
        </authorList>
    </citation>
    <scope>NUCLEOTIDE SEQUENCE [LARGE SCALE GENOMIC DNA]</scope>
    <source>
        <strain evidence="1 2">Q10-2</strain>
    </source>
</reference>
<sequence length="241" mass="28421">MKINEGIKYCTDHKLWDQLNEIYNAVPSGTCQGCTNCCHESVNISMVEALHIVHRYYEMENGQIEIPDPIEKNLLKYYFSEWVMPRKCPFLNEAHLCSIYEARPLPCRIFGNRFRDAFDQNLKRIQRQNKRVAKTLFTELQLKLPQSVVNRTIEYCENYQRARVLDEVEVNELYDLLINLDGKLFFSGFMGEMMMNQHLVGFFIEYVLLDKAYEVVTSEFLQEIRLDLVRSLPMNHSNEPA</sequence>
<gene>
    <name evidence="1" type="ORF">ISU02_10650</name>
</gene>
<dbReference type="RefSeq" id="WP_194701828.1">
    <property type="nucleotide sequence ID" value="NZ_JADKNH010000006.1"/>
</dbReference>
<protein>
    <submittedName>
        <fullName evidence="1">YkgJ family cysteine cluster protein</fullName>
    </submittedName>
</protein>
<accession>A0ABR9ZT01</accession>
<evidence type="ECO:0000313" key="2">
    <source>
        <dbReference type="Proteomes" id="UP000614200"/>
    </source>
</evidence>
<dbReference type="EMBL" id="JADKNH010000006">
    <property type="protein sequence ID" value="MBF4693584.1"/>
    <property type="molecule type" value="Genomic_DNA"/>
</dbReference>
<organism evidence="1 2">
    <name type="scientific">Fusibacter ferrireducens</name>
    <dbReference type="NCBI Taxonomy" id="2785058"/>
    <lineage>
        <taxon>Bacteria</taxon>
        <taxon>Bacillati</taxon>
        <taxon>Bacillota</taxon>
        <taxon>Clostridia</taxon>
        <taxon>Eubacteriales</taxon>
        <taxon>Eubacteriales Family XII. Incertae Sedis</taxon>
        <taxon>Fusibacter</taxon>
    </lineage>
</organism>
<dbReference type="InterPro" id="IPR005358">
    <property type="entry name" value="Puta_zinc/iron-chelating_dom"/>
</dbReference>
<keyword evidence="2" id="KW-1185">Reference proteome</keyword>
<name>A0ABR9ZT01_9FIRM</name>
<proteinExistence type="predicted"/>